<sequence length="173" mass="18023">MASIFMRIDGTKPKGAATVEKIGGKDGFFAIDTITWNAVRGVGIDVGNANNADQGMVALGEVNITRGCDGATPHLTTFLYAPGAEGKTVEIVMTKPNREGSGADPYLILTLKSARMASYNMSATDGALPSEAFSLTYTQISKAYYIEGEGGKIEKGPEVGFDATTAKVTSTAA</sequence>
<comment type="caution">
    <text evidence="1">The sequence shown here is derived from an EMBL/GenBank/DDBJ whole genome shotgun (WGS) entry which is preliminary data.</text>
</comment>
<dbReference type="OrthoDB" id="6461049at2"/>
<evidence type="ECO:0000313" key="1">
    <source>
        <dbReference type="EMBL" id="KJY83413.1"/>
    </source>
</evidence>
<dbReference type="RefSeq" id="WP_045955654.1">
    <property type="nucleotide sequence ID" value="NZ_JXXV01000016.1"/>
</dbReference>
<proteinExistence type="predicted"/>
<gene>
    <name evidence="1" type="ORF">TW81_10525</name>
</gene>
<dbReference type="InterPro" id="IPR036624">
    <property type="entry name" value="Hcp1-lik_sf"/>
</dbReference>
<dbReference type="Gene3D" id="2.30.110.20">
    <property type="entry name" value="Hcp1-like"/>
    <property type="match status" value="1"/>
</dbReference>
<dbReference type="Proteomes" id="UP000033673">
    <property type="component" value="Unassembled WGS sequence"/>
</dbReference>
<dbReference type="SUPFAM" id="SSF141452">
    <property type="entry name" value="Hcp1-like"/>
    <property type="match status" value="1"/>
</dbReference>
<name>A0A0F4NKL2_9VIBR</name>
<dbReference type="AlphaFoldDB" id="A0A0F4NKL2"/>
<dbReference type="EMBL" id="JXXV01000016">
    <property type="protein sequence ID" value="KJY83413.1"/>
    <property type="molecule type" value="Genomic_DNA"/>
</dbReference>
<dbReference type="PATRIC" id="fig|579748.3.peg.2166"/>
<keyword evidence="2" id="KW-1185">Reference proteome</keyword>
<accession>A0A0F4NKL2</accession>
<evidence type="ECO:0000313" key="2">
    <source>
        <dbReference type="Proteomes" id="UP000033673"/>
    </source>
</evidence>
<evidence type="ECO:0008006" key="3">
    <source>
        <dbReference type="Google" id="ProtNLM"/>
    </source>
</evidence>
<dbReference type="InterPro" id="IPR008514">
    <property type="entry name" value="T6SS_Hcp"/>
</dbReference>
<reference evidence="1 2" key="1">
    <citation type="journal article" date="2015" name="BMC Genomics">
        <title>Genome mining reveals unlocked bioactive potential of marine Gram-negative bacteria.</title>
        <authorList>
            <person name="Machado H."/>
            <person name="Sonnenschein E.C."/>
            <person name="Melchiorsen J."/>
            <person name="Gram L."/>
        </authorList>
    </citation>
    <scope>NUCLEOTIDE SEQUENCE [LARGE SCALE GENOMIC DNA]</scope>
    <source>
        <strain evidence="1 2">S2757</strain>
    </source>
</reference>
<dbReference type="Pfam" id="PF05638">
    <property type="entry name" value="T6SS_HCP"/>
    <property type="match status" value="1"/>
</dbReference>
<dbReference type="STRING" id="579748.TW81_10525"/>
<organism evidence="1 2">
    <name type="scientific">Vibrio galatheae</name>
    <dbReference type="NCBI Taxonomy" id="579748"/>
    <lineage>
        <taxon>Bacteria</taxon>
        <taxon>Pseudomonadati</taxon>
        <taxon>Pseudomonadota</taxon>
        <taxon>Gammaproteobacteria</taxon>
        <taxon>Vibrionales</taxon>
        <taxon>Vibrionaceae</taxon>
        <taxon>Vibrio</taxon>
    </lineage>
</organism>
<protein>
    <recommendedName>
        <fullName evidence="3">Hcp1 family type VI secretion system effector</fullName>
    </recommendedName>
</protein>